<dbReference type="EMBL" id="UOFW01000024">
    <property type="protein sequence ID" value="VAX02730.1"/>
    <property type="molecule type" value="Genomic_DNA"/>
</dbReference>
<dbReference type="InterPro" id="IPR036249">
    <property type="entry name" value="Thioredoxin-like_sf"/>
</dbReference>
<evidence type="ECO:0000259" key="5">
    <source>
        <dbReference type="PROSITE" id="PS51352"/>
    </source>
</evidence>
<evidence type="ECO:0000256" key="3">
    <source>
        <dbReference type="ARBA" id="ARBA00023157"/>
    </source>
</evidence>
<organism evidence="6">
    <name type="scientific">hydrothermal vent metagenome</name>
    <dbReference type="NCBI Taxonomy" id="652676"/>
    <lineage>
        <taxon>unclassified sequences</taxon>
        <taxon>metagenomes</taxon>
        <taxon>ecological metagenomes</taxon>
    </lineage>
</organism>
<evidence type="ECO:0000256" key="4">
    <source>
        <dbReference type="ARBA" id="ARBA00023284"/>
    </source>
</evidence>
<reference evidence="6" key="1">
    <citation type="submission" date="2018-06" db="EMBL/GenBank/DDBJ databases">
        <authorList>
            <person name="Zhirakovskaya E."/>
        </authorList>
    </citation>
    <scope>NUCLEOTIDE SEQUENCE</scope>
</reference>
<dbReference type="Pfam" id="PF01323">
    <property type="entry name" value="DSBA"/>
    <property type="match status" value="1"/>
</dbReference>
<dbReference type="SUPFAM" id="SSF52833">
    <property type="entry name" value="Thioredoxin-like"/>
    <property type="match status" value="1"/>
</dbReference>
<name>A0A3B1AWX7_9ZZZZ</name>
<dbReference type="InterPro" id="IPR013766">
    <property type="entry name" value="Thioredoxin_domain"/>
</dbReference>
<proteinExistence type="predicted"/>
<feature type="domain" description="Thioredoxin" evidence="5">
    <location>
        <begin position="10"/>
        <end position="204"/>
    </location>
</feature>
<evidence type="ECO:0000256" key="2">
    <source>
        <dbReference type="ARBA" id="ARBA00023002"/>
    </source>
</evidence>
<dbReference type="InterPro" id="IPR041205">
    <property type="entry name" value="ScsC_N"/>
</dbReference>
<dbReference type="PANTHER" id="PTHR13887">
    <property type="entry name" value="GLUTATHIONE S-TRANSFERASE KAPPA"/>
    <property type="match status" value="1"/>
</dbReference>
<dbReference type="PROSITE" id="PS51352">
    <property type="entry name" value="THIOREDOXIN_2"/>
    <property type="match status" value="1"/>
</dbReference>
<dbReference type="Gene3D" id="3.40.30.10">
    <property type="entry name" value="Glutaredoxin"/>
    <property type="match status" value="1"/>
</dbReference>
<evidence type="ECO:0000313" key="6">
    <source>
        <dbReference type="EMBL" id="VAX02730.1"/>
    </source>
</evidence>
<gene>
    <name evidence="6" type="ORF">MNBD_ALPHA03-746</name>
</gene>
<sequence length="210" mass="23954">MNQMIRNYILDHPEILPEAIQILQNRTKKVMLERHHTRLYDDGFSYVGGNKNGDVTIIEFFDYNCGYCKTALDTMEKLIKEDKNLRVIYKEFPILSESSYVMSKAAMASIKQDKYPEFHAALMKSSGKMTEDRIFKIARDLGLDPQLLAKDMTSPILERNIQINHGLAKVLKITGTPGFIIGDTVIPGAVPYKELVKAIERTRRAAKKTK</sequence>
<accession>A0A3B1AWX7</accession>
<keyword evidence="2" id="KW-0560">Oxidoreductase</keyword>
<keyword evidence="4" id="KW-0676">Redox-active center</keyword>
<protein>
    <submittedName>
        <fullName evidence="6">27kDa outer membrane protein</fullName>
    </submittedName>
</protein>
<dbReference type="CDD" id="cd03023">
    <property type="entry name" value="DsbA_Com1_like"/>
    <property type="match status" value="1"/>
</dbReference>
<keyword evidence="3" id="KW-1015">Disulfide bond</keyword>
<dbReference type="GO" id="GO:0016491">
    <property type="term" value="F:oxidoreductase activity"/>
    <property type="evidence" value="ECO:0007669"/>
    <property type="project" value="UniProtKB-KW"/>
</dbReference>
<keyword evidence="1" id="KW-0732">Signal</keyword>
<dbReference type="Pfam" id="PF18312">
    <property type="entry name" value="ScsC_N"/>
    <property type="match status" value="1"/>
</dbReference>
<dbReference type="PANTHER" id="PTHR13887:SF14">
    <property type="entry name" value="DISULFIDE BOND FORMATION PROTEIN D"/>
    <property type="match status" value="1"/>
</dbReference>
<dbReference type="AlphaFoldDB" id="A0A3B1AWX7"/>
<evidence type="ECO:0000256" key="1">
    <source>
        <dbReference type="ARBA" id="ARBA00022729"/>
    </source>
</evidence>
<dbReference type="InterPro" id="IPR001853">
    <property type="entry name" value="DSBA-like_thioredoxin_dom"/>
</dbReference>